<keyword evidence="5" id="KW-1133">Transmembrane helix</keyword>
<dbReference type="Proteomes" id="UP000006377">
    <property type="component" value="Chromosome"/>
</dbReference>
<dbReference type="AlphaFoldDB" id="A7HS69"/>
<evidence type="ECO:0000256" key="5">
    <source>
        <dbReference type="SAM" id="Phobius"/>
    </source>
</evidence>
<evidence type="ECO:0000256" key="4">
    <source>
        <dbReference type="ARBA" id="ARBA00022837"/>
    </source>
</evidence>
<dbReference type="HOGENOM" id="CLU_006332_10_4_5"/>
<keyword evidence="5" id="KW-0812">Transmembrane</keyword>
<evidence type="ECO:0000256" key="1">
    <source>
        <dbReference type="ARBA" id="ARBA00008779"/>
    </source>
</evidence>
<dbReference type="InterPro" id="IPR024607">
    <property type="entry name" value="Sulfatase_CS"/>
</dbReference>
<feature type="domain" description="Sulfatase N-terminal" evidence="6">
    <location>
        <begin position="67"/>
        <end position="426"/>
    </location>
</feature>
<dbReference type="PANTHER" id="PTHR42693:SF53">
    <property type="entry name" value="ENDO-4-O-SULFATASE"/>
    <property type="match status" value="1"/>
</dbReference>
<dbReference type="InterPro" id="IPR017850">
    <property type="entry name" value="Alkaline_phosphatase_core_sf"/>
</dbReference>
<dbReference type="OrthoDB" id="9803751at2"/>
<organism evidence="7 8">
    <name type="scientific">Parvibaculum lavamentivorans (strain DS-1 / DSM 13023 / NCIMB 13966)</name>
    <dbReference type="NCBI Taxonomy" id="402881"/>
    <lineage>
        <taxon>Bacteria</taxon>
        <taxon>Pseudomonadati</taxon>
        <taxon>Pseudomonadota</taxon>
        <taxon>Alphaproteobacteria</taxon>
        <taxon>Hyphomicrobiales</taxon>
        <taxon>Parvibaculaceae</taxon>
        <taxon>Parvibaculum</taxon>
    </lineage>
</organism>
<dbReference type="InterPro" id="IPR050738">
    <property type="entry name" value="Sulfatase"/>
</dbReference>
<dbReference type="STRING" id="402881.Plav_1131"/>
<name>A7HS69_PARL1</name>
<evidence type="ECO:0000256" key="2">
    <source>
        <dbReference type="ARBA" id="ARBA00022723"/>
    </source>
</evidence>
<keyword evidence="3" id="KW-0378">Hydrolase</keyword>
<accession>A7HS69</accession>
<keyword evidence="8" id="KW-1185">Reference proteome</keyword>
<dbReference type="GO" id="GO:0046872">
    <property type="term" value="F:metal ion binding"/>
    <property type="evidence" value="ECO:0007669"/>
    <property type="project" value="UniProtKB-KW"/>
</dbReference>
<proteinExistence type="inferred from homology"/>
<dbReference type="eggNOG" id="COG3119">
    <property type="taxonomic scope" value="Bacteria"/>
</dbReference>
<dbReference type="RefSeq" id="WP_012110013.1">
    <property type="nucleotide sequence ID" value="NC_009719.1"/>
</dbReference>
<evidence type="ECO:0000313" key="7">
    <source>
        <dbReference type="EMBL" id="ABS62752.1"/>
    </source>
</evidence>
<keyword evidence="2" id="KW-0479">Metal-binding</keyword>
<protein>
    <submittedName>
        <fullName evidence="7">Sulfatase</fullName>
    </submittedName>
</protein>
<evidence type="ECO:0000259" key="6">
    <source>
        <dbReference type="Pfam" id="PF00884"/>
    </source>
</evidence>
<reference evidence="7 8" key="1">
    <citation type="journal article" date="2011" name="Stand. Genomic Sci.">
        <title>Complete genome sequence of Parvibaculum lavamentivorans type strain (DS-1(T)).</title>
        <authorList>
            <person name="Schleheck D."/>
            <person name="Weiss M."/>
            <person name="Pitluck S."/>
            <person name="Bruce D."/>
            <person name="Land M.L."/>
            <person name="Han S."/>
            <person name="Saunders E."/>
            <person name="Tapia R."/>
            <person name="Detter C."/>
            <person name="Brettin T."/>
            <person name="Han J."/>
            <person name="Woyke T."/>
            <person name="Goodwin L."/>
            <person name="Pennacchio L."/>
            <person name="Nolan M."/>
            <person name="Cook A.M."/>
            <person name="Kjelleberg S."/>
            <person name="Thomas T."/>
        </authorList>
    </citation>
    <scope>NUCLEOTIDE SEQUENCE [LARGE SCALE GENOMIC DNA]</scope>
    <source>
        <strain evidence="8">DS-1 / DSM 13023 / NCIMB 13966</strain>
    </source>
</reference>
<evidence type="ECO:0000313" key="8">
    <source>
        <dbReference type="Proteomes" id="UP000006377"/>
    </source>
</evidence>
<dbReference type="KEGG" id="pla:Plav_1131"/>
<dbReference type="InterPro" id="IPR000917">
    <property type="entry name" value="Sulfatase_N"/>
</dbReference>
<feature type="transmembrane region" description="Helical" evidence="5">
    <location>
        <begin position="7"/>
        <end position="30"/>
    </location>
</feature>
<dbReference type="SUPFAM" id="SSF53649">
    <property type="entry name" value="Alkaline phosphatase-like"/>
    <property type="match status" value="1"/>
</dbReference>
<keyword evidence="5" id="KW-0472">Membrane</keyword>
<comment type="similarity">
    <text evidence="1">Belongs to the sulfatase family.</text>
</comment>
<evidence type="ECO:0000256" key="3">
    <source>
        <dbReference type="ARBA" id="ARBA00022801"/>
    </source>
</evidence>
<dbReference type="Pfam" id="PF00884">
    <property type="entry name" value="Sulfatase"/>
    <property type="match status" value="1"/>
</dbReference>
<keyword evidence="4" id="KW-0106">Calcium</keyword>
<dbReference type="PANTHER" id="PTHR42693">
    <property type="entry name" value="ARYLSULFATASE FAMILY MEMBER"/>
    <property type="match status" value="1"/>
</dbReference>
<dbReference type="EMBL" id="CP000774">
    <property type="protein sequence ID" value="ABS62752.1"/>
    <property type="molecule type" value="Genomic_DNA"/>
</dbReference>
<dbReference type="Gene3D" id="3.40.720.10">
    <property type="entry name" value="Alkaline Phosphatase, subunit A"/>
    <property type="match status" value="1"/>
</dbReference>
<dbReference type="GO" id="GO:0004065">
    <property type="term" value="F:arylsulfatase activity"/>
    <property type="evidence" value="ECO:0007669"/>
    <property type="project" value="TreeGrafter"/>
</dbReference>
<dbReference type="Gene3D" id="3.30.1120.10">
    <property type="match status" value="1"/>
</dbReference>
<dbReference type="PROSITE" id="PS00523">
    <property type="entry name" value="SULFATASE_1"/>
    <property type="match status" value="1"/>
</dbReference>
<sequence>MKIGKRGASILAALVVMLVVGAVLLSRYWIYIPGLLMELRDPVQPNREVTWEQGPAEATASPTERAPNVVFILVDDLGFNDLSFAGGGMGGGTVRTPHIDSIAHEGVLFANGYSGNATCAPSRAAIMTGRYATRFGFEFTPAPKAFQKGIATFNKDAGAQYFTEREKDVPEVDAMSLPTSEITIAEMLKQQGYHNVMLGKWHLGGTDTSRPEKRGFDEFLGFIPGASMFLPRNSPDVVNSIQDFDPIDRFLWANLPFAVQFNGGDRFEPSEYMTDYLTNEAVKAIGANRNRPFFMYVAYNAPHTPLQALKSDYDALAHIENHTERVYAAMVVALDRGVGKIKQALRDNGLEENTIIIFTSDNGGAGYVGLPDLNKPYRGWKASFFEGGIHVPFFMKWPARIAPGTVYEYPVAHVDIFSTVAAAAGATPPADRVIDGVDLTAQVTGNTDPSRTLFWRSGHYKVLLSEGWKLQTSERPEKKWLFNLAADPTEQKNLADAEPEKLSEMMEMLAKVDGEQSAPVWPALIEAPIMIDRPLGGAPRGPEDEFVFWAN</sequence>
<gene>
    <name evidence="7" type="ordered locus">Plav_1131</name>
</gene>